<dbReference type="OrthoDB" id="5366052at2"/>
<evidence type="ECO:0000313" key="2">
    <source>
        <dbReference type="EMBL" id="VEF00227.1"/>
    </source>
</evidence>
<dbReference type="AlphaFoldDB" id="A0A1X3CV14"/>
<keyword evidence="1" id="KW-0732">Signal</keyword>
<feature type="chain" id="PRO_5030037494" evidence="1">
    <location>
        <begin position="32"/>
        <end position="202"/>
    </location>
</feature>
<proteinExistence type="predicted"/>
<dbReference type="PROSITE" id="PS50231">
    <property type="entry name" value="RICIN_B_LECTIN"/>
    <property type="match status" value="1"/>
</dbReference>
<evidence type="ECO:0000313" key="3">
    <source>
        <dbReference type="Proteomes" id="UP000279284"/>
    </source>
</evidence>
<accession>A0A1X3CV14</accession>
<dbReference type="PROSITE" id="PS51257">
    <property type="entry name" value="PROKAR_LIPOPROTEIN"/>
    <property type="match status" value="1"/>
</dbReference>
<dbReference type="STRING" id="493.BWD07_09620"/>
<dbReference type="Proteomes" id="UP000279284">
    <property type="component" value="Chromosome"/>
</dbReference>
<organism evidence="2 3">
    <name type="scientific">Neisseria canis</name>
    <dbReference type="NCBI Taxonomy" id="493"/>
    <lineage>
        <taxon>Bacteria</taxon>
        <taxon>Pseudomonadati</taxon>
        <taxon>Pseudomonadota</taxon>
        <taxon>Betaproteobacteria</taxon>
        <taxon>Neisseriales</taxon>
        <taxon>Neisseriaceae</taxon>
        <taxon>Neisseria</taxon>
    </lineage>
</organism>
<feature type="signal peptide" evidence="1">
    <location>
        <begin position="1"/>
        <end position="31"/>
    </location>
</feature>
<dbReference type="SUPFAM" id="SSF50370">
    <property type="entry name" value="Ricin B-like lectins"/>
    <property type="match status" value="1"/>
</dbReference>
<dbReference type="RefSeq" id="WP_085417213.1">
    <property type="nucleotide sequence ID" value="NZ_CAUJPY010000043.1"/>
</dbReference>
<dbReference type="InterPro" id="IPR035992">
    <property type="entry name" value="Ricin_B-like_lectins"/>
</dbReference>
<gene>
    <name evidence="2" type="ORF">NCTC10296_00749</name>
</gene>
<name>A0A1X3CV14_9NEIS</name>
<dbReference type="KEGG" id="nci:NCTC10296_00749"/>
<reference evidence="2 3" key="1">
    <citation type="submission" date="2018-12" db="EMBL/GenBank/DDBJ databases">
        <authorList>
            <consortium name="Pathogen Informatics"/>
        </authorList>
    </citation>
    <scope>NUCLEOTIDE SEQUENCE [LARGE SCALE GENOMIC DNA]</scope>
    <source>
        <strain evidence="2 3">NCTC10296</strain>
    </source>
</reference>
<sequence length="202" mass="21668">MKTIKSNNCLNTLAGVTACIALAACSETGNAAPGQPAAAPGQIGHLRLADNLDRPQDGYCLDILGSGQHIRFDMPMTAHNCKPGLYQDEAVVMEKDGKIHFPAYGVCATVAGINNTVLAGAAVMPRLCGERSPFLESQHLQHFVHRSDGRIELAGSGLCLTVGAESASTFDATHRWRALFMQKCEKAPLPLSKWRFSVPKTH</sequence>
<keyword evidence="3" id="KW-1185">Reference proteome</keyword>
<evidence type="ECO:0000256" key="1">
    <source>
        <dbReference type="SAM" id="SignalP"/>
    </source>
</evidence>
<protein>
    <submittedName>
        <fullName evidence="2">Uncharacterized protein</fullName>
    </submittedName>
</protein>
<dbReference type="EMBL" id="LR134313">
    <property type="protein sequence ID" value="VEF00227.1"/>
    <property type="molecule type" value="Genomic_DNA"/>
</dbReference>
<dbReference type="Gene3D" id="2.80.10.50">
    <property type="match status" value="1"/>
</dbReference>